<proteinExistence type="predicted"/>
<name>A0ABM8IXM7_9CREN</name>
<accession>A0ABM8IXM7</accession>
<evidence type="ECO:0000313" key="2">
    <source>
        <dbReference type="EMBL" id="BES81353.1"/>
    </source>
</evidence>
<dbReference type="Proteomes" id="UP001341135">
    <property type="component" value="Chromosome"/>
</dbReference>
<keyword evidence="1" id="KW-0472">Membrane</keyword>
<sequence>MYNGSSFMRIIDGFDSHMDAVAWLALEETTSGPVAGNSVITPALVLSTLLPFPFGSLFFNYSQELL</sequence>
<evidence type="ECO:0000313" key="3">
    <source>
        <dbReference type="Proteomes" id="UP001341135"/>
    </source>
</evidence>
<gene>
    <name evidence="2" type="ORF">PABY_09200</name>
</gene>
<dbReference type="EMBL" id="AP028907">
    <property type="protein sequence ID" value="BES81353.1"/>
    <property type="molecule type" value="Genomic_DNA"/>
</dbReference>
<keyword evidence="3" id="KW-1185">Reference proteome</keyword>
<feature type="transmembrane region" description="Helical" evidence="1">
    <location>
        <begin position="39"/>
        <end position="61"/>
    </location>
</feature>
<protein>
    <submittedName>
        <fullName evidence="2">Uncharacterized protein</fullName>
    </submittedName>
</protein>
<keyword evidence="1" id="KW-0812">Transmembrane</keyword>
<evidence type="ECO:0000256" key="1">
    <source>
        <dbReference type="SAM" id="Phobius"/>
    </source>
</evidence>
<reference evidence="2 3" key="1">
    <citation type="submission" date="2023-09" db="EMBL/GenBank/DDBJ databases">
        <title>Pyrofollis japonicus gen. nov. sp. nov., a novel member of the family Pyrodictiaceae isolated from the Iheya North hydrothermal field.</title>
        <authorList>
            <person name="Miyazaki U."/>
            <person name="Sanari M."/>
            <person name="Tame A."/>
            <person name="Kitajima M."/>
            <person name="Okamoto A."/>
            <person name="Sawayama S."/>
            <person name="Miyazaki J."/>
            <person name="Takai K."/>
            <person name="Nakagawa S."/>
        </authorList>
    </citation>
    <scope>NUCLEOTIDE SEQUENCE [LARGE SCALE GENOMIC DNA]</scope>
    <source>
        <strain evidence="2 3">AV2</strain>
    </source>
</reference>
<organism evidence="2 3">
    <name type="scientific">Pyrodictium abyssi</name>
    <dbReference type="NCBI Taxonomy" id="54256"/>
    <lineage>
        <taxon>Archaea</taxon>
        <taxon>Thermoproteota</taxon>
        <taxon>Thermoprotei</taxon>
        <taxon>Desulfurococcales</taxon>
        <taxon>Pyrodictiaceae</taxon>
        <taxon>Pyrodictium</taxon>
    </lineage>
</organism>
<keyword evidence="1" id="KW-1133">Transmembrane helix</keyword>